<dbReference type="AlphaFoldDB" id="A0A8J3TQX1"/>
<evidence type="ECO:0000313" key="2">
    <source>
        <dbReference type="Proteomes" id="UP000599074"/>
    </source>
</evidence>
<dbReference type="EMBL" id="BOON01000057">
    <property type="protein sequence ID" value="GII25695.1"/>
    <property type="molecule type" value="Genomic_DNA"/>
</dbReference>
<sequence>MKENLGWIPPVSAISNDFEVGEKRSSLPAFEKGTWCDRTPTRCPNASSNTASNFG</sequence>
<gene>
    <name evidence="1" type="ORF">Pme01_52920</name>
</gene>
<reference evidence="1" key="1">
    <citation type="submission" date="2021-01" db="EMBL/GenBank/DDBJ databases">
        <title>Whole genome shotgun sequence of Planosporangium mesophilum NBRC 109066.</title>
        <authorList>
            <person name="Komaki H."/>
            <person name="Tamura T."/>
        </authorList>
    </citation>
    <scope>NUCLEOTIDE SEQUENCE</scope>
    <source>
        <strain evidence="1">NBRC 109066</strain>
    </source>
</reference>
<accession>A0A8J3TQX1</accession>
<comment type="caution">
    <text evidence="1">The sequence shown here is derived from an EMBL/GenBank/DDBJ whole genome shotgun (WGS) entry which is preliminary data.</text>
</comment>
<evidence type="ECO:0000313" key="1">
    <source>
        <dbReference type="EMBL" id="GII25695.1"/>
    </source>
</evidence>
<dbReference type="Proteomes" id="UP000599074">
    <property type="component" value="Unassembled WGS sequence"/>
</dbReference>
<organism evidence="1 2">
    <name type="scientific">Planosporangium mesophilum</name>
    <dbReference type="NCBI Taxonomy" id="689768"/>
    <lineage>
        <taxon>Bacteria</taxon>
        <taxon>Bacillati</taxon>
        <taxon>Actinomycetota</taxon>
        <taxon>Actinomycetes</taxon>
        <taxon>Micromonosporales</taxon>
        <taxon>Micromonosporaceae</taxon>
        <taxon>Planosporangium</taxon>
    </lineage>
</organism>
<proteinExistence type="predicted"/>
<protein>
    <submittedName>
        <fullName evidence="1">Uncharacterized protein</fullName>
    </submittedName>
</protein>
<keyword evidence="2" id="KW-1185">Reference proteome</keyword>
<name>A0A8J3TQX1_9ACTN</name>